<dbReference type="GO" id="GO:0016829">
    <property type="term" value="F:lyase activity"/>
    <property type="evidence" value="ECO:0007669"/>
    <property type="project" value="UniProtKB-KW"/>
</dbReference>
<dbReference type="InterPro" id="IPR015813">
    <property type="entry name" value="Pyrv/PenolPyrv_kinase-like_dom"/>
</dbReference>
<keyword evidence="1" id="KW-0456">Lyase</keyword>
<gene>
    <name evidence="1" type="ORF">DI595_01235</name>
</gene>
<dbReference type="Proteomes" id="UP000249769">
    <property type="component" value="Unassembled WGS sequence"/>
</dbReference>
<name>A0A2W5HJX6_9HYPH</name>
<dbReference type="Gene3D" id="3.20.20.60">
    <property type="entry name" value="Phosphoenolpyruvate-binding domains"/>
    <property type="match status" value="1"/>
</dbReference>
<dbReference type="AlphaFoldDB" id="A0A2W5HJX6"/>
<accession>A0A2W5HJX6</accession>
<organism evidence="1 2">
    <name type="scientific">Agrobacterium fabrum</name>
    <dbReference type="NCBI Taxonomy" id="1176649"/>
    <lineage>
        <taxon>Bacteria</taxon>
        <taxon>Pseudomonadati</taxon>
        <taxon>Pseudomonadota</taxon>
        <taxon>Alphaproteobacteria</taxon>
        <taxon>Hyphomicrobiales</taxon>
        <taxon>Rhizobiaceae</taxon>
        <taxon>Rhizobium/Agrobacterium group</taxon>
        <taxon>Agrobacterium</taxon>
        <taxon>Agrobacterium tumefaciens complex</taxon>
    </lineage>
</organism>
<dbReference type="InterPro" id="IPR040442">
    <property type="entry name" value="Pyrv_kinase-like_dom_sf"/>
</dbReference>
<proteinExistence type="predicted"/>
<dbReference type="EMBL" id="QFOL01000004">
    <property type="protein sequence ID" value="PZP54089.1"/>
    <property type="molecule type" value="Genomic_DNA"/>
</dbReference>
<evidence type="ECO:0000313" key="1">
    <source>
        <dbReference type="EMBL" id="PZP54089.1"/>
    </source>
</evidence>
<protein>
    <submittedName>
        <fullName evidence="1">2-methylisocitrate lyase</fullName>
    </submittedName>
</protein>
<dbReference type="InterPro" id="IPR039556">
    <property type="entry name" value="ICL/PEPM"/>
</dbReference>
<dbReference type="Pfam" id="PF13714">
    <property type="entry name" value="PEP_mutase"/>
    <property type="match status" value="1"/>
</dbReference>
<dbReference type="CDD" id="cd00377">
    <property type="entry name" value="ICL_PEPM"/>
    <property type="match status" value="1"/>
</dbReference>
<comment type="caution">
    <text evidence="1">The sequence shown here is derived from an EMBL/GenBank/DDBJ whole genome shotgun (WGS) entry which is preliminary data.</text>
</comment>
<dbReference type="PANTHER" id="PTHR42905:SF16">
    <property type="entry name" value="CARBOXYPHOSPHONOENOLPYRUVATE PHOSPHONOMUTASE-LIKE PROTEIN (AFU_ORTHOLOGUE AFUA_5G07230)"/>
    <property type="match status" value="1"/>
</dbReference>
<sequence>MWSRFGFAAARPKHEMGCEMLLDIAARRFDFRALHDEGYFLLPTAWDVGGAKRLEALGYAGIATTIPSLAATLGRDVGDLTRDDVLSHMRQIVSATETAVNADFGSGFGANSVDLIDNMRMAIDTGVAAISIGDRNGDSLVPIEQAVERIQACRRAIDSSGADVMLVARTETLLMDGASIGAATARLIALAAAGAHVLALPGLADADAIKAVVLAVSPKPLDIQLMTPGLTAAELGQLGVRRVSVGDSFADAAWASFEKVAEEFIDYGDLASECIPAAGEMAR</sequence>
<reference evidence="1 2" key="1">
    <citation type="submission" date="2017-08" db="EMBL/GenBank/DDBJ databases">
        <title>Infants hospitalized years apart are colonized by the same room-sourced microbial strains.</title>
        <authorList>
            <person name="Brooks B."/>
            <person name="Olm M.R."/>
            <person name="Firek B.A."/>
            <person name="Baker R."/>
            <person name="Thomas B.C."/>
            <person name="Morowitz M.J."/>
            <person name="Banfield J.F."/>
        </authorList>
    </citation>
    <scope>NUCLEOTIDE SEQUENCE [LARGE SCALE GENOMIC DNA]</scope>
    <source>
        <strain evidence="1">S2_009_000_R2_73</strain>
    </source>
</reference>
<dbReference type="PANTHER" id="PTHR42905">
    <property type="entry name" value="PHOSPHOENOLPYRUVATE CARBOXYLASE"/>
    <property type="match status" value="1"/>
</dbReference>
<dbReference type="SUPFAM" id="SSF51621">
    <property type="entry name" value="Phosphoenolpyruvate/pyruvate domain"/>
    <property type="match status" value="1"/>
</dbReference>
<evidence type="ECO:0000313" key="2">
    <source>
        <dbReference type="Proteomes" id="UP000249769"/>
    </source>
</evidence>